<evidence type="ECO:0000313" key="1">
    <source>
        <dbReference type="EMBL" id="MBK7673665.1"/>
    </source>
</evidence>
<accession>A0A935PYM6</accession>
<organism evidence="1 2">
    <name type="scientific">Candidatus Accumulibacter proximus</name>
    <dbReference type="NCBI Taxonomy" id="2954385"/>
    <lineage>
        <taxon>Bacteria</taxon>
        <taxon>Pseudomonadati</taxon>
        <taxon>Pseudomonadota</taxon>
        <taxon>Betaproteobacteria</taxon>
        <taxon>Candidatus Accumulibacter</taxon>
    </lineage>
</organism>
<gene>
    <name evidence="1" type="ORF">IPJ27_02235</name>
</gene>
<dbReference type="Proteomes" id="UP000697998">
    <property type="component" value="Unassembled WGS sequence"/>
</dbReference>
<dbReference type="EMBL" id="JADJMH010000001">
    <property type="protein sequence ID" value="MBK7673665.1"/>
    <property type="molecule type" value="Genomic_DNA"/>
</dbReference>
<reference evidence="1 2" key="1">
    <citation type="submission" date="2020-10" db="EMBL/GenBank/DDBJ databases">
        <title>Connecting structure to function with the recovery of over 1000 high-quality activated sludge metagenome-assembled genomes encoding full-length rRNA genes using long-read sequencing.</title>
        <authorList>
            <person name="Singleton C.M."/>
            <person name="Petriglieri F."/>
            <person name="Kristensen J.M."/>
            <person name="Kirkegaard R.H."/>
            <person name="Michaelsen T.Y."/>
            <person name="Andersen M.H."/>
            <person name="Karst S.M."/>
            <person name="Dueholm M.S."/>
            <person name="Nielsen P.H."/>
            <person name="Albertsen M."/>
        </authorList>
    </citation>
    <scope>NUCLEOTIDE SEQUENCE [LARGE SCALE GENOMIC DNA]</scope>
    <source>
        <strain evidence="1">EsbW_18-Q3-R4-48_BATAC.285</strain>
    </source>
</reference>
<comment type="caution">
    <text evidence="1">The sequence shown here is derived from an EMBL/GenBank/DDBJ whole genome shotgun (WGS) entry which is preliminary data.</text>
</comment>
<name>A0A935PYM6_9PROT</name>
<sequence length="45" mass="5000">MIPLSGWQVAADNHSSAAIYPNQSQYSVDQAQKAVQRINNSFRHA</sequence>
<dbReference type="AlphaFoldDB" id="A0A935PYM6"/>
<dbReference type="SUPFAM" id="SSF51621">
    <property type="entry name" value="Phosphoenolpyruvate/pyruvate domain"/>
    <property type="match status" value="1"/>
</dbReference>
<dbReference type="InterPro" id="IPR040442">
    <property type="entry name" value="Pyrv_kinase-like_dom_sf"/>
</dbReference>
<evidence type="ECO:0000313" key="2">
    <source>
        <dbReference type="Proteomes" id="UP000697998"/>
    </source>
</evidence>
<dbReference type="GO" id="GO:0003824">
    <property type="term" value="F:catalytic activity"/>
    <property type="evidence" value="ECO:0007669"/>
    <property type="project" value="InterPro"/>
</dbReference>
<proteinExistence type="predicted"/>
<dbReference type="Gene3D" id="3.20.20.60">
    <property type="entry name" value="Phosphoenolpyruvate-binding domains"/>
    <property type="match status" value="1"/>
</dbReference>
<protein>
    <submittedName>
        <fullName evidence="1">Uncharacterized protein</fullName>
    </submittedName>
</protein>
<dbReference type="InterPro" id="IPR015813">
    <property type="entry name" value="Pyrv/PenolPyrv_kinase-like_dom"/>
</dbReference>